<organism evidence="1 2">
    <name type="scientific">Lampropedia aestuarii</name>
    <dbReference type="NCBI Taxonomy" id="2562762"/>
    <lineage>
        <taxon>Bacteria</taxon>
        <taxon>Pseudomonadati</taxon>
        <taxon>Pseudomonadota</taxon>
        <taxon>Betaproteobacteria</taxon>
        <taxon>Burkholderiales</taxon>
        <taxon>Comamonadaceae</taxon>
        <taxon>Lampropedia</taxon>
    </lineage>
</organism>
<sequence>MNDFSNNFCCYLSGALDSGYFCCKELVDWADRKILQCEVPKIWLVNLSLVKCTGCFYSLEEEGDSDLRASLNKECLNGCSDEGYEGFLFLKYLEGRVDEAGVLSSYGEKTTFDDVAWSDLLPEMKRQGPLAENFLKFMRRDDLYEVAPEIFNA</sequence>
<dbReference type="EMBL" id="SSWX01000017">
    <property type="protein sequence ID" value="THJ32181.1"/>
    <property type="molecule type" value="Genomic_DNA"/>
</dbReference>
<dbReference type="RefSeq" id="WP_136407126.1">
    <property type="nucleotide sequence ID" value="NZ_SSWX01000017.1"/>
</dbReference>
<dbReference type="Proteomes" id="UP000306236">
    <property type="component" value="Unassembled WGS sequence"/>
</dbReference>
<protein>
    <submittedName>
        <fullName evidence="1">Uncharacterized protein</fullName>
    </submittedName>
</protein>
<keyword evidence="2" id="KW-1185">Reference proteome</keyword>
<dbReference type="AlphaFoldDB" id="A0A4S5BMU9"/>
<comment type="caution">
    <text evidence="1">The sequence shown here is derived from an EMBL/GenBank/DDBJ whole genome shotgun (WGS) entry which is preliminary data.</text>
</comment>
<accession>A0A4S5BMU9</accession>
<evidence type="ECO:0000313" key="2">
    <source>
        <dbReference type="Proteomes" id="UP000306236"/>
    </source>
</evidence>
<evidence type="ECO:0000313" key="1">
    <source>
        <dbReference type="EMBL" id="THJ32181.1"/>
    </source>
</evidence>
<gene>
    <name evidence="1" type="ORF">E8K88_13110</name>
</gene>
<name>A0A4S5BMU9_9BURK</name>
<reference evidence="1 2" key="1">
    <citation type="submission" date="2019-04" db="EMBL/GenBank/DDBJ databases">
        <title>Lampropedia sp YIM MLB12 draf genome.</title>
        <authorList>
            <person name="Wang Y.-X."/>
        </authorList>
    </citation>
    <scope>NUCLEOTIDE SEQUENCE [LARGE SCALE GENOMIC DNA]</scope>
    <source>
        <strain evidence="1 2">YIM MLB12</strain>
    </source>
</reference>
<proteinExistence type="predicted"/>